<evidence type="ECO:0000313" key="3">
    <source>
        <dbReference type="Proteomes" id="UP000241167"/>
    </source>
</evidence>
<evidence type="ECO:0000313" key="2">
    <source>
        <dbReference type="EMBL" id="PSJ41932.1"/>
    </source>
</evidence>
<comment type="caution">
    <text evidence="2">The sequence shown here is derived from an EMBL/GenBank/DDBJ whole genome shotgun (WGS) entry which is preliminary data.</text>
</comment>
<protein>
    <submittedName>
        <fullName evidence="2">Blue light sensor protein</fullName>
    </submittedName>
</protein>
<evidence type="ECO:0000259" key="1">
    <source>
        <dbReference type="PROSITE" id="PS50925"/>
    </source>
</evidence>
<keyword evidence="3" id="KW-1185">Reference proteome</keyword>
<sequence>MSLKTLLYVSESLLRLPEEAGRLQNILDVSRERNATLGVTGALIAARGHFAQVLEGPPEGVAAVMDSIGRDTRHRRVTLVLDRITPHRQFEGWTMSLAYCGNSFYVDRHIAPLLDEDAQAPARSVLAPQLLYLIQELTLASKR</sequence>
<gene>
    <name evidence="2" type="ORF">C7I55_06630</name>
</gene>
<reference evidence="2 3" key="1">
    <citation type="submission" date="2018-03" db="EMBL/GenBank/DDBJ databases">
        <title>The draft genome of Sphingosinicella sp. GL-C-18.</title>
        <authorList>
            <person name="Liu L."/>
            <person name="Li L."/>
            <person name="Liang L."/>
            <person name="Zhang X."/>
            <person name="Wang T."/>
        </authorList>
    </citation>
    <scope>NUCLEOTIDE SEQUENCE [LARGE SCALE GENOMIC DNA]</scope>
    <source>
        <strain evidence="2 3">GL-C-18</strain>
    </source>
</reference>
<dbReference type="GO" id="GO:0071949">
    <property type="term" value="F:FAD binding"/>
    <property type="evidence" value="ECO:0007669"/>
    <property type="project" value="InterPro"/>
</dbReference>
<dbReference type="Proteomes" id="UP000241167">
    <property type="component" value="Unassembled WGS sequence"/>
</dbReference>
<dbReference type="InterPro" id="IPR036046">
    <property type="entry name" value="Acylphosphatase-like_dom_sf"/>
</dbReference>
<dbReference type="SUPFAM" id="SSF54975">
    <property type="entry name" value="Acylphosphatase/BLUF domain-like"/>
    <property type="match status" value="1"/>
</dbReference>
<accession>A0A2P7QVD9</accession>
<dbReference type="Pfam" id="PF04940">
    <property type="entry name" value="BLUF"/>
    <property type="match status" value="1"/>
</dbReference>
<dbReference type="GO" id="GO:0009882">
    <property type="term" value="F:blue light photoreceptor activity"/>
    <property type="evidence" value="ECO:0007669"/>
    <property type="project" value="InterPro"/>
</dbReference>
<dbReference type="RefSeq" id="WP_106512097.1">
    <property type="nucleotide sequence ID" value="NZ_PXYI01000002.1"/>
</dbReference>
<dbReference type="SMART" id="SM01034">
    <property type="entry name" value="BLUF"/>
    <property type="match status" value="1"/>
</dbReference>
<dbReference type="EMBL" id="PXYI01000002">
    <property type="protein sequence ID" value="PSJ41932.1"/>
    <property type="molecule type" value="Genomic_DNA"/>
</dbReference>
<dbReference type="InterPro" id="IPR007024">
    <property type="entry name" value="BLUF_domain"/>
</dbReference>
<organism evidence="2 3">
    <name type="scientific">Allosphingosinicella deserti</name>
    <dbReference type="NCBI Taxonomy" id="2116704"/>
    <lineage>
        <taxon>Bacteria</taxon>
        <taxon>Pseudomonadati</taxon>
        <taxon>Pseudomonadota</taxon>
        <taxon>Alphaproteobacteria</taxon>
        <taxon>Sphingomonadales</taxon>
        <taxon>Sphingomonadaceae</taxon>
        <taxon>Allosphingosinicella</taxon>
    </lineage>
</organism>
<name>A0A2P7QVD9_9SPHN</name>
<dbReference type="Gene3D" id="3.30.70.100">
    <property type="match status" value="1"/>
</dbReference>
<dbReference type="OrthoDB" id="196105at2"/>
<feature type="domain" description="BLUF" evidence="1">
    <location>
        <begin position="3"/>
        <end position="96"/>
    </location>
</feature>
<dbReference type="AlphaFoldDB" id="A0A2P7QVD9"/>
<dbReference type="PROSITE" id="PS50925">
    <property type="entry name" value="BLUF"/>
    <property type="match status" value="1"/>
</dbReference>
<proteinExistence type="predicted"/>